<evidence type="ECO:0000256" key="1">
    <source>
        <dbReference type="SAM" id="Phobius"/>
    </source>
</evidence>
<evidence type="ECO:0000259" key="2">
    <source>
        <dbReference type="Pfam" id="PF00346"/>
    </source>
</evidence>
<dbReference type="PANTHER" id="PTHR11993">
    <property type="entry name" value="NADH-UBIQUINONE OXIDOREDUCTASE 49 KDA SUBUNIT"/>
    <property type="match status" value="1"/>
</dbReference>
<dbReference type="Gene3D" id="1.10.645.10">
    <property type="entry name" value="Cytochrome-c3 Hydrogenase, chain B"/>
    <property type="match status" value="1"/>
</dbReference>
<dbReference type="Pfam" id="PF00346">
    <property type="entry name" value="Complex1_49kDa"/>
    <property type="match status" value="2"/>
</dbReference>
<keyword evidence="3" id="KW-0560">Oxidoreductase</keyword>
<feature type="domain" description="NADH-quinone oxidoreductase subunit D" evidence="2">
    <location>
        <begin position="18"/>
        <end position="184"/>
    </location>
</feature>
<gene>
    <name evidence="3" type="primary">nuoD</name>
</gene>
<dbReference type="InterPro" id="IPR001135">
    <property type="entry name" value="NADH_Q_OxRdtase_suD"/>
</dbReference>
<dbReference type="EMBL" id="KF900944">
    <property type="protein sequence ID" value="AIF12409.1"/>
    <property type="molecule type" value="Genomic_DNA"/>
</dbReference>
<evidence type="ECO:0000313" key="3">
    <source>
        <dbReference type="EMBL" id="AIF12409.1"/>
    </source>
</evidence>
<feature type="transmembrane region" description="Helical" evidence="1">
    <location>
        <begin position="9"/>
        <end position="29"/>
    </location>
</feature>
<dbReference type="AlphaFoldDB" id="A0A075H8R6"/>
<protein>
    <submittedName>
        <fullName evidence="3">NADH-ubiquinone oxidoreductase subunit D (NuoD)</fullName>
        <ecNumber evidence="3">1.6.5.3</ecNumber>
    </submittedName>
</protein>
<keyword evidence="1" id="KW-0472">Membrane</keyword>
<dbReference type="PANTHER" id="PTHR11993:SF10">
    <property type="entry name" value="NADH DEHYDROGENASE [UBIQUINONE] IRON-SULFUR PROTEIN 2, MITOCHONDRIAL"/>
    <property type="match status" value="1"/>
</dbReference>
<dbReference type="InterPro" id="IPR022885">
    <property type="entry name" value="NDH1_su_D/H"/>
</dbReference>
<dbReference type="InterPro" id="IPR029014">
    <property type="entry name" value="NiFe-Hase_large"/>
</dbReference>
<keyword evidence="1" id="KW-0812">Transmembrane</keyword>
<sequence>MNRIISHEYWLSILGVFLGHSTMFMWPMADRELFIDLMDMLTGARVTHAYLVPGGVRNDMPDGFREKALTYIRYFRKRLKEYDRIFFSNPIFTKRTQGVGILKPEDAIELGVVGTVLRGSGVRSDIRIDEPYGVYDQLDFDIPAPKAGDSYSRAMVPYIEMYESCRIIEQAFEKMPSGSVRVKYPAQAGLRTPAGETYARTEAARGEMGYYLVSDGTNKPYRLKLSVPSFRNLTAMNFLLKGARLADMPAIYWSFNYWPVEADR</sequence>
<organism evidence="3">
    <name type="scientific">uncultured marine thaumarchaeote KM3_55_F05</name>
    <dbReference type="NCBI Taxonomy" id="1456198"/>
    <lineage>
        <taxon>Archaea</taxon>
        <taxon>Nitrososphaerota</taxon>
        <taxon>environmental samples</taxon>
    </lineage>
</organism>
<keyword evidence="1" id="KW-1133">Transmembrane helix</keyword>
<dbReference type="GO" id="GO:0048038">
    <property type="term" value="F:quinone binding"/>
    <property type="evidence" value="ECO:0007669"/>
    <property type="project" value="InterPro"/>
</dbReference>
<reference evidence="3" key="1">
    <citation type="journal article" date="2014" name="Genome Biol. Evol.">
        <title>Pangenome evidence for extensive interdomain horizontal transfer affecting lineage core and shell genes in uncultured planktonic thaumarchaeota and euryarchaeota.</title>
        <authorList>
            <person name="Deschamps P."/>
            <person name="Zivanovic Y."/>
            <person name="Moreira D."/>
            <person name="Rodriguez-Valera F."/>
            <person name="Lopez-Garcia P."/>
        </authorList>
    </citation>
    <scope>NUCLEOTIDE SEQUENCE</scope>
</reference>
<dbReference type="EC" id="1.6.5.3" evidence="3"/>
<dbReference type="GO" id="GO:0051287">
    <property type="term" value="F:NAD binding"/>
    <property type="evidence" value="ECO:0007669"/>
    <property type="project" value="InterPro"/>
</dbReference>
<proteinExistence type="predicted"/>
<dbReference type="GO" id="GO:0016651">
    <property type="term" value="F:oxidoreductase activity, acting on NAD(P)H"/>
    <property type="evidence" value="ECO:0007669"/>
    <property type="project" value="InterPro"/>
</dbReference>
<feature type="domain" description="NADH-quinone oxidoreductase subunit D" evidence="2">
    <location>
        <begin position="187"/>
        <end position="264"/>
    </location>
</feature>
<name>A0A075H8R6_9ARCH</name>
<keyword evidence="3" id="KW-0830">Ubiquinone</keyword>
<dbReference type="SUPFAM" id="SSF56762">
    <property type="entry name" value="HydB/Nqo4-like"/>
    <property type="match status" value="1"/>
</dbReference>
<accession>A0A075H8R6</accession>